<keyword evidence="1" id="KW-0732">Signal</keyword>
<dbReference type="AlphaFoldDB" id="A0A259TVF7"/>
<organism evidence="2 3">
    <name type="scientific">Rubricoccus marinus</name>
    <dbReference type="NCBI Taxonomy" id="716817"/>
    <lineage>
        <taxon>Bacteria</taxon>
        <taxon>Pseudomonadati</taxon>
        <taxon>Rhodothermota</taxon>
        <taxon>Rhodothermia</taxon>
        <taxon>Rhodothermales</taxon>
        <taxon>Rubricoccaceae</taxon>
        <taxon>Rubricoccus</taxon>
    </lineage>
</organism>
<feature type="chain" id="PRO_5013102269" description="CBM6 domain-containing protein" evidence="1">
    <location>
        <begin position="24"/>
        <end position="240"/>
    </location>
</feature>
<accession>A0A259TVF7</accession>
<proteinExistence type="predicted"/>
<name>A0A259TVF7_9BACT</name>
<comment type="caution">
    <text evidence="2">The sequence shown here is derived from an EMBL/GenBank/DDBJ whole genome shotgun (WGS) entry which is preliminary data.</text>
</comment>
<reference evidence="2 3" key="1">
    <citation type="submission" date="2016-11" db="EMBL/GenBank/DDBJ databases">
        <title>Study of marine rhodopsin-containing bacteria.</title>
        <authorList>
            <person name="Yoshizawa S."/>
            <person name="Kumagai Y."/>
            <person name="Kogure K."/>
        </authorList>
    </citation>
    <scope>NUCLEOTIDE SEQUENCE [LARGE SCALE GENOMIC DNA]</scope>
    <source>
        <strain evidence="2 3">SG-29</strain>
    </source>
</reference>
<protein>
    <recommendedName>
        <fullName evidence="4">CBM6 domain-containing protein</fullName>
    </recommendedName>
</protein>
<keyword evidence="3" id="KW-1185">Reference proteome</keyword>
<dbReference type="EMBL" id="MQWB01000001">
    <property type="protein sequence ID" value="OZC01528.1"/>
    <property type="molecule type" value="Genomic_DNA"/>
</dbReference>
<feature type="signal peptide" evidence="1">
    <location>
        <begin position="1"/>
        <end position="23"/>
    </location>
</feature>
<dbReference type="InParanoid" id="A0A259TVF7"/>
<evidence type="ECO:0000313" key="2">
    <source>
        <dbReference type="EMBL" id="OZC01528.1"/>
    </source>
</evidence>
<dbReference type="Proteomes" id="UP000216446">
    <property type="component" value="Unassembled WGS sequence"/>
</dbReference>
<gene>
    <name evidence="2" type="ORF">BSZ36_00120</name>
</gene>
<evidence type="ECO:0008006" key="4">
    <source>
        <dbReference type="Google" id="ProtNLM"/>
    </source>
</evidence>
<sequence length="240" mass="26210">MPMLRPLASLFLLAAVIAPEAIAQKPQTRPRVQIQSRPQVQITPQVRVNNLPAVSRATLRRVTVPLGAPDRMTSPAARLDNAMRAAILTEGTASEPSPRAVLTELELTAQRPYSDLGRVNFHGASVVETSITTYDNGSSTGNYALFPPKTDRYTPRLEVELELESRTRYLLDFRIDVGGGSRGGTLKLSGAGLNSLHPFEAGAHHLLAVVEAPWSGMTTLYLSSEDQQFYFDGLEVSRIE</sequence>
<evidence type="ECO:0000313" key="3">
    <source>
        <dbReference type="Proteomes" id="UP000216446"/>
    </source>
</evidence>
<evidence type="ECO:0000256" key="1">
    <source>
        <dbReference type="SAM" id="SignalP"/>
    </source>
</evidence>